<protein>
    <submittedName>
        <fullName evidence="1">Uncharacterized protein</fullName>
    </submittedName>
</protein>
<evidence type="ECO:0000313" key="2">
    <source>
        <dbReference type="Proteomes" id="UP000004931"/>
    </source>
</evidence>
<keyword evidence="2" id="KW-1185">Reference proteome</keyword>
<evidence type="ECO:0000313" key="1">
    <source>
        <dbReference type="EMBL" id="EAW32620.1"/>
    </source>
</evidence>
<reference evidence="1 2" key="1">
    <citation type="journal article" date="2010" name="J. Bacteriol.">
        <title>Genome sequence of the oligotrophic marine Gammaproteobacterium HTCC2143, isolated from the Oregon Coast.</title>
        <authorList>
            <person name="Oh H.M."/>
            <person name="Kang I."/>
            <person name="Ferriera S."/>
            <person name="Giovannoni S.J."/>
            <person name="Cho J.C."/>
        </authorList>
    </citation>
    <scope>NUCLEOTIDE SEQUENCE [LARGE SCALE GENOMIC DNA]</scope>
    <source>
        <strain evidence="1 2">HTCC2143</strain>
    </source>
</reference>
<dbReference type="InterPro" id="IPR016181">
    <property type="entry name" value="Acyl_CoA_acyltransferase"/>
</dbReference>
<dbReference type="eggNOG" id="COG3146">
    <property type="taxonomic scope" value="Bacteria"/>
</dbReference>
<dbReference type="PANTHER" id="PTHR47017:SF1">
    <property type="entry name" value="ACYL-COA"/>
    <property type="match status" value="1"/>
</dbReference>
<gene>
    <name evidence="1" type="ORF">GP2143_15231</name>
</gene>
<sequence>MQVKFVDSIERIGRERWNQVAGTNYPFTRYEFLHALEVSGATDRESGWQPHHLVVYESNSDQPIALMPLYLKYHSYGEYVFDWSWADAYAQHNVEYYPKFVNAIPFTPATGPRLCIKAGTDEDNVYSTVATSLIQQAESLNVSSIHILFPTPAVSDRWQELGLNKRRGAQYHWYNHNFTNFDDFLSTFSSRKRKNLNKERKRVEEQSLRLEVLQGPDISPEIWQRFYYFYQLTYAKRSGHGGYLGQNFFELIATTMAEHLVLVLAYDQNRGDEVIAGALNFKDDETLYGRYWGCMVEYEFLHFEACYYQGIEYCIANKLRRFDPGAQGEHKIQRGFTPTETWSNHWIAHPEFSAAINDFLLRDNASVDAYIEQAQTLLPFKKSDQ</sequence>
<dbReference type="Proteomes" id="UP000004931">
    <property type="component" value="Unassembled WGS sequence"/>
</dbReference>
<dbReference type="PANTHER" id="PTHR47017">
    <property type="entry name" value="ACYL-COA"/>
    <property type="match status" value="1"/>
</dbReference>
<dbReference type="Gene3D" id="3.40.630.30">
    <property type="match status" value="1"/>
</dbReference>
<dbReference type="AlphaFoldDB" id="A0Y916"/>
<dbReference type="SUPFAM" id="SSF55729">
    <property type="entry name" value="Acyl-CoA N-acyltransferases (Nat)"/>
    <property type="match status" value="1"/>
</dbReference>
<dbReference type="STRING" id="247633.GP2143_15231"/>
<organism evidence="1 2">
    <name type="scientific">marine gamma proteobacterium HTCC2143</name>
    <dbReference type="NCBI Taxonomy" id="247633"/>
    <lineage>
        <taxon>Bacteria</taxon>
        <taxon>Pseudomonadati</taxon>
        <taxon>Pseudomonadota</taxon>
        <taxon>Gammaproteobacteria</taxon>
        <taxon>Cellvibrionales</taxon>
        <taxon>Spongiibacteraceae</taxon>
        <taxon>BD1-7 clade</taxon>
    </lineage>
</organism>
<proteinExistence type="predicted"/>
<accession>A0Y916</accession>
<dbReference type="Pfam" id="PF04339">
    <property type="entry name" value="FemAB_like"/>
    <property type="match status" value="1"/>
</dbReference>
<dbReference type="OrthoDB" id="9776898at2"/>
<dbReference type="InterPro" id="IPR007434">
    <property type="entry name" value="FemAB-like"/>
</dbReference>
<comment type="caution">
    <text evidence="1">The sequence shown here is derived from an EMBL/GenBank/DDBJ whole genome shotgun (WGS) entry which is preliminary data.</text>
</comment>
<name>A0Y916_9GAMM</name>
<dbReference type="EMBL" id="AAVT01000001">
    <property type="protein sequence ID" value="EAW32620.1"/>
    <property type="molecule type" value="Genomic_DNA"/>
</dbReference>